<organism evidence="10">
    <name type="scientific">Vertebrata lanosa</name>
    <dbReference type="NCBI Taxonomy" id="1261582"/>
    <lineage>
        <taxon>Eukaryota</taxon>
        <taxon>Rhodophyta</taxon>
        <taxon>Florideophyceae</taxon>
        <taxon>Rhodymeniophycidae</taxon>
        <taxon>Ceramiales</taxon>
        <taxon>Rhodomelaceae</taxon>
        <taxon>Polysiphonioideae</taxon>
        <taxon>Vertebrata</taxon>
    </lineage>
</organism>
<dbReference type="Pfam" id="PF00290">
    <property type="entry name" value="Trp_syntA"/>
    <property type="match status" value="1"/>
</dbReference>
<sequence>MNYISNVLSQNSKKSACSLIPFITAGYPNIDLTLQAIYILDQEGADLIELGIPYSDALADGPLIQEASKVAIKNGVNIDKVIEILDKIYLKINTPVIIFTYYNPILVKGIKRFIAIISKLGVRGLIIPDLPLEESDYMSTVCQIYRIELILFISPTSSSDRISSIVDKSPGCLYLVSSTGVTGIRDSIDMNINYASKQIMMKSSKMIMLGFGVSNPDQVKKIMQSQVGINGIVVGSAFTKIFSGYMSDPTIDLMGSIKTFCRRMKFATLE</sequence>
<accession>A0A0B5W5X4</accession>
<evidence type="ECO:0000256" key="2">
    <source>
        <dbReference type="ARBA" id="ARBA00011270"/>
    </source>
</evidence>
<evidence type="ECO:0000256" key="1">
    <source>
        <dbReference type="ARBA" id="ARBA00004733"/>
    </source>
</evidence>
<dbReference type="PANTHER" id="PTHR43406">
    <property type="entry name" value="TRYPTOPHAN SYNTHASE, ALPHA CHAIN"/>
    <property type="match status" value="1"/>
</dbReference>
<comment type="function">
    <text evidence="8">The alpha subunit is responsible for the aldol cleavage of indoleglycerol phosphate to indole and glyceraldehyde 3-phosphate.</text>
</comment>
<dbReference type="GeneID" id="23629590"/>
<evidence type="ECO:0000256" key="5">
    <source>
        <dbReference type="ARBA" id="ARBA00023141"/>
    </source>
</evidence>
<evidence type="ECO:0000256" key="9">
    <source>
        <dbReference type="RuleBase" id="RU003662"/>
    </source>
</evidence>
<dbReference type="PANTHER" id="PTHR43406:SF1">
    <property type="entry name" value="TRYPTOPHAN SYNTHASE ALPHA CHAIN, CHLOROPLASTIC"/>
    <property type="match status" value="1"/>
</dbReference>
<keyword evidence="4 8" id="KW-0822">Tryptophan biosynthesis</keyword>
<dbReference type="InterPro" id="IPR011060">
    <property type="entry name" value="RibuloseP-bd_barrel"/>
</dbReference>
<keyword evidence="6 8" id="KW-0456">Lyase</keyword>
<comment type="catalytic activity">
    <reaction evidence="7 8">
        <text>(1S,2R)-1-C-(indol-3-yl)glycerol 3-phosphate + L-serine = D-glyceraldehyde 3-phosphate + L-tryptophan + H2O</text>
        <dbReference type="Rhea" id="RHEA:10532"/>
        <dbReference type="ChEBI" id="CHEBI:15377"/>
        <dbReference type="ChEBI" id="CHEBI:33384"/>
        <dbReference type="ChEBI" id="CHEBI:57912"/>
        <dbReference type="ChEBI" id="CHEBI:58866"/>
        <dbReference type="ChEBI" id="CHEBI:59776"/>
        <dbReference type="EC" id="4.2.1.20"/>
    </reaction>
</comment>
<name>A0A0B5W5X4_9FLOR</name>
<protein>
    <recommendedName>
        <fullName evidence="8">Tryptophan synthase alpha chain</fullName>
        <ecNumber evidence="8">4.2.1.20</ecNumber>
    </recommendedName>
</protein>
<gene>
    <name evidence="8 10" type="primary">trpA</name>
</gene>
<proteinExistence type="inferred from homology"/>
<feature type="active site" description="Proton acceptor" evidence="8">
    <location>
        <position position="60"/>
    </location>
</feature>
<dbReference type="EC" id="4.2.1.20" evidence="8"/>
<evidence type="ECO:0000256" key="8">
    <source>
        <dbReference type="HAMAP-Rule" id="MF_00131"/>
    </source>
</evidence>
<keyword evidence="3 8" id="KW-0028">Amino-acid biosynthesis</keyword>
<feature type="active site" description="Proton acceptor" evidence="8">
    <location>
        <position position="49"/>
    </location>
</feature>
<dbReference type="GO" id="GO:0004834">
    <property type="term" value="F:tryptophan synthase activity"/>
    <property type="evidence" value="ECO:0007669"/>
    <property type="project" value="UniProtKB-UniRule"/>
</dbReference>
<comment type="pathway">
    <text evidence="1 8">Amino-acid biosynthesis; L-tryptophan biosynthesis; L-tryptophan from chorismate: step 5/5.</text>
</comment>
<dbReference type="UniPathway" id="UPA00035">
    <property type="reaction ID" value="UER00044"/>
</dbReference>
<keyword evidence="5 8" id="KW-0057">Aromatic amino acid biosynthesis</keyword>
<comment type="subunit">
    <text evidence="2 8">Tetramer of two alpha and two beta chains.</text>
</comment>
<dbReference type="InterPro" id="IPR013785">
    <property type="entry name" value="Aldolase_TIM"/>
</dbReference>
<geneLocation type="plastid" evidence="10"/>
<dbReference type="AlphaFoldDB" id="A0A0B5W5X4"/>
<dbReference type="Gene3D" id="3.20.20.70">
    <property type="entry name" value="Aldolase class I"/>
    <property type="match status" value="1"/>
</dbReference>
<dbReference type="PROSITE" id="PS00167">
    <property type="entry name" value="TRP_SYNTHASE_ALPHA"/>
    <property type="match status" value="1"/>
</dbReference>
<comment type="similarity">
    <text evidence="8 9">Belongs to the TrpA family.</text>
</comment>
<evidence type="ECO:0000256" key="4">
    <source>
        <dbReference type="ARBA" id="ARBA00022822"/>
    </source>
</evidence>
<dbReference type="HAMAP" id="MF_00131">
    <property type="entry name" value="Trp_synth_alpha"/>
    <property type="match status" value="1"/>
</dbReference>
<evidence type="ECO:0000256" key="6">
    <source>
        <dbReference type="ARBA" id="ARBA00023239"/>
    </source>
</evidence>
<dbReference type="EMBL" id="KP308097">
    <property type="protein sequence ID" value="AJH66016.1"/>
    <property type="molecule type" value="Genomic_DNA"/>
</dbReference>
<dbReference type="SUPFAM" id="SSF51366">
    <property type="entry name" value="Ribulose-phoshate binding barrel"/>
    <property type="match status" value="1"/>
</dbReference>
<evidence type="ECO:0000256" key="7">
    <source>
        <dbReference type="ARBA" id="ARBA00049047"/>
    </source>
</evidence>
<dbReference type="NCBIfam" id="TIGR00262">
    <property type="entry name" value="trpA"/>
    <property type="match status" value="1"/>
</dbReference>
<reference evidence="10" key="1">
    <citation type="journal article" date="2015" name="J. Phycol.">
        <title>The Choreocolax polysiphoniae plastid forces a reevaluation of the evolutionary pathways to parasitism in red algae.</title>
        <authorList>
            <person name="Salomaki E.D."/>
            <person name="Nickles K.R."/>
            <person name="Lane C.E."/>
        </authorList>
    </citation>
    <scope>NUCLEOTIDE SEQUENCE</scope>
</reference>
<dbReference type="GO" id="GO:0005829">
    <property type="term" value="C:cytosol"/>
    <property type="evidence" value="ECO:0007669"/>
    <property type="project" value="TreeGrafter"/>
</dbReference>
<evidence type="ECO:0000256" key="3">
    <source>
        <dbReference type="ARBA" id="ARBA00022605"/>
    </source>
</evidence>
<dbReference type="RefSeq" id="YP_009122258.1">
    <property type="nucleotide sequence ID" value="NC_026523.1"/>
</dbReference>
<dbReference type="CDD" id="cd04724">
    <property type="entry name" value="Tryptophan_synthase_alpha"/>
    <property type="match status" value="1"/>
</dbReference>
<keyword evidence="10" id="KW-0934">Plastid</keyword>
<dbReference type="InterPro" id="IPR002028">
    <property type="entry name" value="Trp_synthase_suA"/>
</dbReference>
<dbReference type="InterPro" id="IPR018204">
    <property type="entry name" value="Trp_synthase_alpha_AS"/>
</dbReference>
<evidence type="ECO:0000313" key="10">
    <source>
        <dbReference type="EMBL" id="AJH66016.1"/>
    </source>
</evidence>